<evidence type="ECO:0000313" key="1">
    <source>
        <dbReference type="EMBL" id="KJJ38748.1"/>
    </source>
</evidence>
<gene>
    <name evidence="1" type="ORF">MB09_08710</name>
</gene>
<accession>A0ABR5DIZ1</accession>
<keyword evidence="2" id="KW-1185">Reference proteome</keyword>
<dbReference type="Proteomes" id="UP000033497">
    <property type="component" value="Unassembled WGS sequence"/>
</dbReference>
<sequence>MNSDNQILSFYFDLLFVNSIESLKASFVGNSTLRNRGYEFIPVYDYYMKDEMVEDNGATPIFVTDIIKREDFLNRILVFEKTSILERIEDKISALDSIPAKQDVLSGLYDDLNSLLKRAGKIENDEVFLIESSLLQILNSLKDRFGSILEHHPVFKYLAKESDVTFFKNKDLKYSFYVDLYEVAYSLDIIHDDEIDEVDFINAFTAPNPHLLEKKIHFTQNNFIIAYFLEQLKQFFHGFTHSAIEESKVFLNKQGKPLRSTDIYAALSRGKTKNENEKSKIDSKILDLKSRYLK</sequence>
<evidence type="ECO:0000313" key="2">
    <source>
        <dbReference type="Proteomes" id="UP000033497"/>
    </source>
</evidence>
<dbReference type="RefSeq" id="WP_045080496.1">
    <property type="nucleotide sequence ID" value="NZ_JSVU01000004.1"/>
</dbReference>
<protein>
    <submittedName>
        <fullName evidence="1">Uncharacterized protein</fullName>
    </submittedName>
</protein>
<comment type="caution">
    <text evidence="1">The sequence shown here is derived from an EMBL/GenBank/DDBJ whole genome shotgun (WGS) entry which is preliminary data.</text>
</comment>
<organism evidence="1 2">
    <name type="scientific">Aequorivita vladivostokensis</name>
    <dbReference type="NCBI Taxonomy" id="171194"/>
    <lineage>
        <taxon>Bacteria</taxon>
        <taxon>Pseudomonadati</taxon>
        <taxon>Bacteroidota</taxon>
        <taxon>Flavobacteriia</taxon>
        <taxon>Flavobacteriales</taxon>
        <taxon>Flavobacteriaceae</taxon>
        <taxon>Aequorivita</taxon>
    </lineage>
</organism>
<dbReference type="EMBL" id="JSVU01000004">
    <property type="protein sequence ID" value="KJJ38748.1"/>
    <property type="molecule type" value="Genomic_DNA"/>
</dbReference>
<name>A0ABR5DIZ1_9FLAO</name>
<reference evidence="1 2" key="1">
    <citation type="submission" date="2014-10" db="EMBL/GenBank/DDBJ databases">
        <title>Genome sequencing of Vitellibacter vladivostokensis KMM 3516.</title>
        <authorList>
            <person name="Thevarajoo S."/>
            <person name="Selvaratnam C."/>
            <person name="Goh K.M."/>
            <person name="Chong C.S."/>
        </authorList>
    </citation>
    <scope>NUCLEOTIDE SEQUENCE [LARGE SCALE GENOMIC DNA]</scope>
    <source>
        <strain evidence="1 2">KMM 3516</strain>
    </source>
</reference>
<proteinExistence type="predicted"/>